<keyword evidence="1" id="KW-1133">Transmembrane helix</keyword>
<feature type="transmembrane region" description="Helical" evidence="1">
    <location>
        <begin position="34"/>
        <end position="54"/>
    </location>
</feature>
<gene>
    <name evidence="2" type="ORF">SAMN05444340_1253</name>
</gene>
<dbReference type="AlphaFoldDB" id="A0A1H3NKP5"/>
<dbReference type="Proteomes" id="UP000199286">
    <property type="component" value="Unassembled WGS sequence"/>
</dbReference>
<accession>A0A1H3NKP5</accession>
<name>A0A1H3NKP5_9RHOB</name>
<evidence type="ECO:0000313" key="2">
    <source>
        <dbReference type="EMBL" id="SDY88789.1"/>
    </source>
</evidence>
<evidence type="ECO:0000256" key="1">
    <source>
        <dbReference type="SAM" id="Phobius"/>
    </source>
</evidence>
<sequence>MILKHIVNTGQKEREYLLSRGVVLHLYKKLCKELLLHLSAFQLVFALSIFQFLLKSN</sequence>
<protein>
    <submittedName>
        <fullName evidence="2">Uncharacterized protein</fullName>
    </submittedName>
</protein>
<keyword evidence="1" id="KW-0812">Transmembrane</keyword>
<reference evidence="2 3" key="1">
    <citation type="submission" date="2016-10" db="EMBL/GenBank/DDBJ databases">
        <authorList>
            <person name="de Groot N.N."/>
        </authorList>
    </citation>
    <scope>NUCLEOTIDE SEQUENCE [LARGE SCALE GENOMIC DNA]</scope>
    <source>
        <strain evidence="2 3">DSM 26880</strain>
    </source>
</reference>
<keyword evidence="3" id="KW-1185">Reference proteome</keyword>
<keyword evidence="1" id="KW-0472">Membrane</keyword>
<evidence type="ECO:0000313" key="3">
    <source>
        <dbReference type="Proteomes" id="UP000199286"/>
    </source>
</evidence>
<organism evidence="2 3">
    <name type="scientific">Citreimonas salinaria</name>
    <dbReference type="NCBI Taxonomy" id="321339"/>
    <lineage>
        <taxon>Bacteria</taxon>
        <taxon>Pseudomonadati</taxon>
        <taxon>Pseudomonadota</taxon>
        <taxon>Alphaproteobacteria</taxon>
        <taxon>Rhodobacterales</taxon>
        <taxon>Roseobacteraceae</taxon>
        <taxon>Citreimonas</taxon>
    </lineage>
</organism>
<dbReference type="EMBL" id="FNPF01000025">
    <property type="protein sequence ID" value="SDY88789.1"/>
    <property type="molecule type" value="Genomic_DNA"/>
</dbReference>
<proteinExistence type="predicted"/>